<dbReference type="Pfam" id="PF03401">
    <property type="entry name" value="TctC"/>
    <property type="match status" value="1"/>
</dbReference>
<evidence type="ECO:0000313" key="4">
    <source>
        <dbReference type="Proteomes" id="UP000317078"/>
    </source>
</evidence>
<feature type="chain" id="PRO_5021233820" evidence="2">
    <location>
        <begin position="24"/>
        <end position="323"/>
    </location>
</feature>
<dbReference type="RefSeq" id="WP_140886760.1">
    <property type="nucleotide sequence ID" value="NZ_RCZP01000048.1"/>
</dbReference>
<keyword evidence="2" id="KW-0732">Signal</keyword>
<protein>
    <submittedName>
        <fullName evidence="3">Tripartite tricarboxylate transporter substrate binding protein</fullName>
    </submittedName>
</protein>
<dbReference type="PANTHER" id="PTHR42928">
    <property type="entry name" value="TRICARBOXYLATE-BINDING PROTEIN"/>
    <property type="match status" value="1"/>
</dbReference>
<feature type="signal peptide" evidence="2">
    <location>
        <begin position="1"/>
        <end position="23"/>
    </location>
</feature>
<dbReference type="InterPro" id="IPR042100">
    <property type="entry name" value="Bug_dom1"/>
</dbReference>
<sequence>MRRALLRLSVALLGVHLATGAKAVGTDWPQRPVRIVAPFAPGGSADTLGRLVARDLTDALGQPFVVDNRPGAGGLIGAAQVARAPADGYTLVISGIASHVIAPATNVGGAEFDGLRDFTHIAYLGGPPILFAVGPQSTARSLADVLARAKGSETVSYATPGAGTHGALIGDMFTRLTGASMEPIPYRGGGNSMSDLLGGSVEAAFIAFTSAAEPLRDRRLRAIAVSSAERLPAFPNLPTFRELGYPTLTATTWFGLAGPANLPEPIVERMNAEVRRILAKPDIRARLDADGIVSPALTAPEFKHFVEEEVTRWTPLARASAGR</sequence>
<dbReference type="AlphaFoldDB" id="A0A502F646"/>
<dbReference type="PIRSF" id="PIRSF017082">
    <property type="entry name" value="YflP"/>
    <property type="match status" value="1"/>
</dbReference>
<dbReference type="PANTHER" id="PTHR42928:SF5">
    <property type="entry name" value="BLR1237 PROTEIN"/>
    <property type="match status" value="1"/>
</dbReference>
<accession>A0A502F646</accession>
<dbReference type="Gene3D" id="3.40.190.10">
    <property type="entry name" value="Periplasmic binding protein-like II"/>
    <property type="match status" value="1"/>
</dbReference>
<dbReference type="InterPro" id="IPR005064">
    <property type="entry name" value="BUG"/>
</dbReference>
<dbReference type="Proteomes" id="UP000317078">
    <property type="component" value="Unassembled WGS sequence"/>
</dbReference>
<dbReference type="Gene3D" id="3.40.190.150">
    <property type="entry name" value="Bordetella uptake gene, domain 1"/>
    <property type="match status" value="1"/>
</dbReference>
<evidence type="ECO:0000313" key="3">
    <source>
        <dbReference type="EMBL" id="TPG44914.1"/>
    </source>
</evidence>
<evidence type="ECO:0000256" key="1">
    <source>
        <dbReference type="ARBA" id="ARBA00006987"/>
    </source>
</evidence>
<dbReference type="SUPFAM" id="SSF53850">
    <property type="entry name" value="Periplasmic binding protein-like II"/>
    <property type="match status" value="1"/>
</dbReference>
<dbReference type="EMBL" id="RCZP01000048">
    <property type="protein sequence ID" value="TPG44914.1"/>
    <property type="molecule type" value="Genomic_DNA"/>
</dbReference>
<comment type="caution">
    <text evidence="3">The sequence shown here is derived from an EMBL/GenBank/DDBJ whole genome shotgun (WGS) entry which is preliminary data.</text>
</comment>
<reference evidence="3 4" key="1">
    <citation type="journal article" date="2019" name="Environ. Microbiol.">
        <title>Species interactions and distinct microbial communities in high Arctic permafrost affected cryosols are associated with the CH4 and CO2 gas fluxes.</title>
        <authorList>
            <person name="Altshuler I."/>
            <person name="Hamel J."/>
            <person name="Turney S."/>
            <person name="Magnuson E."/>
            <person name="Levesque R."/>
            <person name="Greer C."/>
            <person name="Whyte L.G."/>
        </authorList>
    </citation>
    <scope>NUCLEOTIDE SEQUENCE [LARGE SCALE GENOMIC DNA]</scope>
    <source>
        <strain evidence="3 4">S9.3B</strain>
    </source>
</reference>
<comment type="similarity">
    <text evidence="1">Belongs to the UPF0065 (bug) family.</text>
</comment>
<dbReference type="OrthoDB" id="7250553at2"/>
<keyword evidence="4" id="KW-1185">Reference proteome</keyword>
<evidence type="ECO:0000256" key="2">
    <source>
        <dbReference type="SAM" id="SignalP"/>
    </source>
</evidence>
<name>A0A502F646_9PROT</name>
<gene>
    <name evidence="3" type="ORF">EAH89_26610</name>
</gene>
<proteinExistence type="inferred from homology"/>
<dbReference type="CDD" id="cd07012">
    <property type="entry name" value="PBP2_Bug_TTT"/>
    <property type="match status" value="1"/>
</dbReference>
<organism evidence="3 4">
    <name type="scientific">Muricoccus nepalensis</name>
    <dbReference type="NCBI Taxonomy" id="1854500"/>
    <lineage>
        <taxon>Bacteria</taxon>
        <taxon>Pseudomonadati</taxon>
        <taxon>Pseudomonadota</taxon>
        <taxon>Alphaproteobacteria</taxon>
        <taxon>Acetobacterales</taxon>
        <taxon>Roseomonadaceae</taxon>
        <taxon>Muricoccus</taxon>
    </lineage>
</organism>